<dbReference type="AlphaFoldDB" id="A0A6I6JKQ6"/>
<evidence type="ECO:0000313" key="2">
    <source>
        <dbReference type="Proteomes" id="UP000428328"/>
    </source>
</evidence>
<reference evidence="1 2" key="1">
    <citation type="submission" date="2019-11" db="EMBL/GenBank/DDBJ databases">
        <authorList>
            <person name="Zheng R.K."/>
            <person name="Sun C.M."/>
        </authorList>
    </citation>
    <scope>NUCLEOTIDE SEQUENCE [LARGE SCALE GENOMIC DNA]</scope>
    <source>
        <strain evidence="1 2">SRB007</strain>
    </source>
</reference>
<sequence length="121" mass="14574">MTDTINYEELSAEEIEERKQYMYGKMSKRRRKFVDRMGYENWDPFAAPFDPIDIRQDRTGFTSDQLSHMFVRASGQNKNQEYIDAVNEFNVMLVMNFEKVRPVFEYCLWYAEHLKKHGVKP</sequence>
<organism evidence="1 2">
    <name type="scientific">Pseudodesulfovibrio cashew</name>
    <dbReference type="NCBI Taxonomy" id="2678688"/>
    <lineage>
        <taxon>Bacteria</taxon>
        <taxon>Pseudomonadati</taxon>
        <taxon>Thermodesulfobacteriota</taxon>
        <taxon>Desulfovibrionia</taxon>
        <taxon>Desulfovibrionales</taxon>
        <taxon>Desulfovibrionaceae</taxon>
    </lineage>
</organism>
<gene>
    <name evidence="1" type="ORF">GM415_17120</name>
</gene>
<keyword evidence="2" id="KW-1185">Reference proteome</keyword>
<dbReference type="RefSeq" id="WP_158950337.1">
    <property type="nucleotide sequence ID" value="NZ_CP046400.1"/>
</dbReference>
<evidence type="ECO:0000313" key="1">
    <source>
        <dbReference type="EMBL" id="QGY41769.1"/>
    </source>
</evidence>
<dbReference type="KEGG" id="psel:GM415_17120"/>
<proteinExistence type="predicted"/>
<name>A0A6I6JKQ6_9BACT</name>
<protein>
    <submittedName>
        <fullName evidence="1">Uncharacterized protein</fullName>
    </submittedName>
</protein>
<dbReference type="Proteomes" id="UP000428328">
    <property type="component" value="Chromosome"/>
</dbReference>
<dbReference type="EMBL" id="CP046400">
    <property type="protein sequence ID" value="QGY41769.1"/>
    <property type="molecule type" value="Genomic_DNA"/>
</dbReference>
<accession>A0A6I6JKQ6</accession>